<keyword evidence="6 9" id="KW-0224">Dipeptidase</keyword>
<organism evidence="11 12">
    <name type="scientific">Lyngbya confervoides BDU141951</name>
    <dbReference type="NCBI Taxonomy" id="1574623"/>
    <lineage>
        <taxon>Bacteria</taxon>
        <taxon>Bacillati</taxon>
        <taxon>Cyanobacteriota</taxon>
        <taxon>Cyanophyceae</taxon>
        <taxon>Oscillatoriophycideae</taxon>
        <taxon>Oscillatoriales</taxon>
        <taxon>Microcoleaceae</taxon>
        <taxon>Lyngbya</taxon>
    </lineage>
</organism>
<dbReference type="PANTHER" id="PTHR43126">
    <property type="entry name" value="D-ALANYL-D-ALANINE DIPEPTIDASE"/>
    <property type="match status" value="1"/>
</dbReference>
<dbReference type="Gene3D" id="3.30.1380.10">
    <property type="match status" value="1"/>
</dbReference>
<keyword evidence="4 9" id="KW-0378">Hydrolase</keyword>
<feature type="binding site" evidence="9">
    <location>
        <position position="137"/>
    </location>
    <ligand>
        <name>Zn(2+)</name>
        <dbReference type="ChEBI" id="CHEBI:29105"/>
        <note>catalytic</note>
    </ligand>
</feature>
<proteinExistence type="inferred from homology"/>
<reference evidence="11 12" key="1">
    <citation type="journal article" date="2015" name="Genome Announc.">
        <title>Draft Genome Sequence of Filamentous Marine Cyanobacterium Lyngbya confervoides Strain BDU141951.</title>
        <authorList>
            <person name="Chandrababunaidu M.M."/>
            <person name="Sen D."/>
            <person name="Tripathy S."/>
        </authorList>
    </citation>
    <scope>NUCLEOTIDE SEQUENCE [LARGE SCALE GENOMIC DNA]</scope>
    <source>
        <strain evidence="11 12">BDU141951</strain>
    </source>
</reference>
<evidence type="ECO:0000256" key="6">
    <source>
        <dbReference type="ARBA" id="ARBA00022997"/>
    </source>
</evidence>
<keyword evidence="8 10" id="KW-0961">Cell wall biogenesis/degradation</keyword>
<dbReference type="InterPro" id="IPR009045">
    <property type="entry name" value="Zn_M74/Hedgehog-like"/>
</dbReference>
<evidence type="ECO:0000256" key="5">
    <source>
        <dbReference type="ARBA" id="ARBA00022833"/>
    </source>
</evidence>
<comment type="caution">
    <text evidence="11">The sequence shown here is derived from an EMBL/GenBank/DDBJ whole genome shotgun (WGS) entry which is preliminary data.</text>
</comment>
<dbReference type="HAMAP" id="MF_01924">
    <property type="entry name" value="A_A_dipeptidase"/>
    <property type="match status" value="1"/>
</dbReference>
<comment type="similarity">
    <text evidence="9 10">Belongs to the peptidase M15D family.</text>
</comment>
<dbReference type="AlphaFoldDB" id="A0ABD4T5N6"/>
<evidence type="ECO:0000256" key="9">
    <source>
        <dbReference type="HAMAP-Rule" id="MF_01924"/>
    </source>
</evidence>
<keyword evidence="3 9" id="KW-0479">Metal-binding</keyword>
<feature type="binding site" evidence="9">
    <location>
        <position position="144"/>
    </location>
    <ligand>
        <name>Zn(2+)</name>
        <dbReference type="ChEBI" id="CHEBI:29105"/>
        <note>catalytic</note>
    </ligand>
</feature>
<dbReference type="PANTHER" id="PTHR43126:SF2">
    <property type="entry name" value="D-ALANYL-D-ALANINE DIPEPTIDASE"/>
    <property type="match status" value="1"/>
</dbReference>
<comment type="function">
    <text evidence="9 10">Catalyzes hydrolysis of the D-alanyl-D-alanine dipeptide.</text>
</comment>
<keyword evidence="7 9" id="KW-0482">Metalloprotease</keyword>
<feature type="binding site" evidence="9">
    <location>
        <position position="217"/>
    </location>
    <ligand>
        <name>Zn(2+)</name>
        <dbReference type="ChEBI" id="CHEBI:29105"/>
        <note>catalytic</note>
    </ligand>
</feature>
<evidence type="ECO:0000256" key="8">
    <source>
        <dbReference type="ARBA" id="ARBA00023316"/>
    </source>
</evidence>
<dbReference type="PIRSF" id="PIRSF026671">
    <property type="entry name" value="AA_dipeptidase"/>
    <property type="match status" value="1"/>
</dbReference>
<evidence type="ECO:0000256" key="2">
    <source>
        <dbReference type="ARBA" id="ARBA00022670"/>
    </source>
</evidence>
<keyword evidence="12" id="KW-1185">Reference proteome</keyword>
<keyword evidence="2 9" id="KW-0645">Protease</keyword>
<feature type="site" description="Transition state stabilizer" evidence="9">
    <location>
        <position position="81"/>
    </location>
</feature>
<dbReference type="Pfam" id="PF01427">
    <property type="entry name" value="Peptidase_M15"/>
    <property type="match status" value="1"/>
</dbReference>
<gene>
    <name evidence="11" type="ORF">QQ91_0012110</name>
</gene>
<comment type="cofactor">
    <cofactor evidence="9">
        <name>Zn(2+)</name>
        <dbReference type="ChEBI" id="CHEBI:29105"/>
    </cofactor>
    <text evidence="9">Binds 1 zinc ion per subunit.</text>
</comment>
<evidence type="ECO:0000313" key="12">
    <source>
        <dbReference type="Proteomes" id="UP000031561"/>
    </source>
</evidence>
<evidence type="ECO:0000256" key="10">
    <source>
        <dbReference type="PIRNR" id="PIRNR026671"/>
    </source>
</evidence>
<dbReference type="SUPFAM" id="SSF55166">
    <property type="entry name" value="Hedgehog/DD-peptidase"/>
    <property type="match status" value="1"/>
</dbReference>
<protein>
    <recommendedName>
        <fullName evidence="9 10">D-alanyl-D-alanine dipeptidase</fullName>
        <shortName evidence="9 10">D-Ala-D-Ala dipeptidase</shortName>
        <ecNumber evidence="9 10">3.4.13.22</ecNumber>
    </recommendedName>
</protein>
<dbReference type="InterPro" id="IPR000755">
    <property type="entry name" value="A_A_dipeptidase"/>
</dbReference>
<accession>A0ABD4T5N6</accession>
<evidence type="ECO:0000256" key="7">
    <source>
        <dbReference type="ARBA" id="ARBA00023049"/>
    </source>
</evidence>
<sequence length="247" mass="27858">MSAQRPHWQVPIQECGEPLVEIPLEQFAHSVPHAYQALGAPYGSLSPYCLRLGVKEALIQAQKHLQQDYPHWQLYIFDAYRPLAVQAFMAHHAFQTLVQARGLAASSLTSSQTHDLWSEVYKIWAPPQENPLTPPPHSTGGAVDLTLFDTQTGQCVEMGSPIDELSERSQPDYFQQQLAQDSLSNRAQAQAAAQHRTLLAQVMQATGFKRHPGEWWHFCLGDQMWVWLSGDQGEPQARYGRYDLLIS</sequence>
<dbReference type="GO" id="GO:0160237">
    <property type="term" value="F:D-Ala-D-Ala dipeptidase activity"/>
    <property type="evidence" value="ECO:0007669"/>
    <property type="project" value="UniProtKB-EC"/>
</dbReference>
<dbReference type="EC" id="3.4.13.22" evidence="9 10"/>
<name>A0ABD4T5N6_9CYAN</name>
<dbReference type="EMBL" id="JTHE03000064">
    <property type="protein sequence ID" value="MCM1983562.1"/>
    <property type="molecule type" value="Genomic_DNA"/>
</dbReference>
<dbReference type="GO" id="GO:0006508">
    <property type="term" value="P:proteolysis"/>
    <property type="evidence" value="ECO:0007669"/>
    <property type="project" value="UniProtKB-KW"/>
</dbReference>
<evidence type="ECO:0000256" key="4">
    <source>
        <dbReference type="ARBA" id="ARBA00022801"/>
    </source>
</evidence>
<evidence type="ECO:0000256" key="3">
    <source>
        <dbReference type="ARBA" id="ARBA00022723"/>
    </source>
</evidence>
<dbReference type="GO" id="GO:0071555">
    <property type="term" value="P:cell wall organization"/>
    <property type="evidence" value="ECO:0007669"/>
    <property type="project" value="UniProtKB-KW"/>
</dbReference>
<dbReference type="Proteomes" id="UP000031561">
    <property type="component" value="Unassembled WGS sequence"/>
</dbReference>
<dbReference type="RefSeq" id="WP_166282389.1">
    <property type="nucleotide sequence ID" value="NZ_JTHE03000064.1"/>
</dbReference>
<evidence type="ECO:0000256" key="1">
    <source>
        <dbReference type="ARBA" id="ARBA00001362"/>
    </source>
</evidence>
<comment type="catalytic activity">
    <reaction evidence="1 9 10">
        <text>D-alanyl-D-alanine + H2O = 2 D-alanine</text>
        <dbReference type="Rhea" id="RHEA:20661"/>
        <dbReference type="ChEBI" id="CHEBI:15377"/>
        <dbReference type="ChEBI" id="CHEBI:57416"/>
        <dbReference type="ChEBI" id="CHEBI:57822"/>
        <dbReference type="EC" id="3.4.13.22"/>
    </reaction>
</comment>
<dbReference type="GO" id="GO:0008237">
    <property type="term" value="F:metallopeptidase activity"/>
    <property type="evidence" value="ECO:0007669"/>
    <property type="project" value="UniProtKB-KW"/>
</dbReference>
<evidence type="ECO:0000313" key="11">
    <source>
        <dbReference type="EMBL" id="MCM1983562.1"/>
    </source>
</evidence>
<keyword evidence="5 9" id="KW-0862">Zinc</keyword>
<feature type="active site" description="Proton donor/acceptor" evidence="9">
    <location>
        <position position="214"/>
    </location>
</feature>
<dbReference type="GO" id="GO:0008270">
    <property type="term" value="F:zinc ion binding"/>
    <property type="evidence" value="ECO:0007669"/>
    <property type="project" value="UniProtKB-UniRule"/>
</dbReference>